<protein>
    <submittedName>
        <fullName evidence="2">Alpha/beta hydrolase</fullName>
    </submittedName>
</protein>
<dbReference type="SUPFAM" id="SSF53474">
    <property type="entry name" value="alpha/beta-Hydrolases"/>
    <property type="match status" value="1"/>
</dbReference>
<dbReference type="RefSeq" id="WP_108962662.1">
    <property type="nucleotide sequence ID" value="NZ_QEFB01000005.1"/>
</dbReference>
<dbReference type="InterPro" id="IPR000639">
    <property type="entry name" value="Epox_hydrolase-like"/>
</dbReference>
<keyword evidence="2" id="KW-0378">Hydrolase</keyword>
<dbReference type="Gene3D" id="3.40.50.1820">
    <property type="entry name" value="alpha/beta hydrolase"/>
    <property type="match status" value="1"/>
</dbReference>
<dbReference type="InterPro" id="IPR029058">
    <property type="entry name" value="AB_hydrolase_fold"/>
</dbReference>
<feature type="domain" description="AB hydrolase-1" evidence="1">
    <location>
        <begin position="21"/>
        <end position="246"/>
    </location>
</feature>
<dbReference type="AlphaFoldDB" id="A0A2U1TEV8"/>
<evidence type="ECO:0000313" key="3">
    <source>
        <dbReference type="Proteomes" id="UP000244962"/>
    </source>
</evidence>
<dbReference type="PRINTS" id="PR00412">
    <property type="entry name" value="EPOXHYDRLASE"/>
</dbReference>
<dbReference type="Pfam" id="PF12697">
    <property type="entry name" value="Abhydrolase_6"/>
    <property type="match status" value="1"/>
</dbReference>
<comment type="caution">
    <text evidence="2">The sequence shown here is derived from an EMBL/GenBank/DDBJ whole genome shotgun (WGS) entry which is preliminary data.</text>
</comment>
<evidence type="ECO:0000313" key="2">
    <source>
        <dbReference type="EMBL" id="PWC07350.1"/>
    </source>
</evidence>
<name>A0A2U1TEV8_9MICO</name>
<keyword evidence="3" id="KW-1185">Reference proteome</keyword>
<sequence>METRTRGVLISYAEHGDGIPLVALHGAGVDHRDIEAALEAVVPMTGYRRIYPDLPGMGRSTAEGLTSNSDVVALLVDFIDQISDGPVLLAGHSYGAYLARGVAAARPERVRGLALLCPFGDGAQNLPEHRAVQQDADAYEDLEPEHRDGFDGYFVVRTRATARRYRDHVAPGTAIVDDTALERIFARWNIEDGTEPFHAPTLIVAGRQDATAGYLHATDLMERYPQATLAVIDGVGHALMHESPHLLGALLDDWLNRASHRGD</sequence>
<dbReference type="EMBL" id="QEFB01000005">
    <property type="protein sequence ID" value="PWC07350.1"/>
    <property type="molecule type" value="Genomic_DNA"/>
</dbReference>
<dbReference type="InterPro" id="IPR050266">
    <property type="entry name" value="AB_hydrolase_sf"/>
</dbReference>
<dbReference type="GO" id="GO:0016787">
    <property type="term" value="F:hydrolase activity"/>
    <property type="evidence" value="ECO:0007669"/>
    <property type="project" value="UniProtKB-KW"/>
</dbReference>
<reference evidence="3" key="1">
    <citation type="submission" date="2018-04" db="EMBL/GenBank/DDBJ databases">
        <authorList>
            <person name="Liu S."/>
            <person name="Wang Z."/>
            <person name="Li J."/>
        </authorList>
    </citation>
    <scope>NUCLEOTIDE SEQUENCE [LARGE SCALE GENOMIC DNA]</scope>
    <source>
        <strain evidence="3">622</strain>
    </source>
</reference>
<dbReference type="Proteomes" id="UP000244962">
    <property type="component" value="Unassembled WGS sequence"/>
</dbReference>
<organism evidence="2 3">
    <name type="scientific">Mycetocola zhujimingii</name>
    <dbReference type="NCBI Taxonomy" id="2079792"/>
    <lineage>
        <taxon>Bacteria</taxon>
        <taxon>Bacillati</taxon>
        <taxon>Actinomycetota</taxon>
        <taxon>Actinomycetes</taxon>
        <taxon>Micrococcales</taxon>
        <taxon>Microbacteriaceae</taxon>
        <taxon>Mycetocola</taxon>
    </lineage>
</organism>
<evidence type="ECO:0000259" key="1">
    <source>
        <dbReference type="Pfam" id="PF12697"/>
    </source>
</evidence>
<dbReference type="PANTHER" id="PTHR43798:SF6">
    <property type="entry name" value="HYDROLASE, PUTATIVE (AFU_ORTHOLOGUE AFUA_4G13070)-RELATED"/>
    <property type="match status" value="1"/>
</dbReference>
<dbReference type="InterPro" id="IPR000073">
    <property type="entry name" value="AB_hydrolase_1"/>
</dbReference>
<gene>
    <name evidence="2" type="ORF">DF223_06940</name>
</gene>
<accession>A0A2U1TEV8</accession>
<dbReference type="PRINTS" id="PR00111">
    <property type="entry name" value="ABHYDROLASE"/>
</dbReference>
<proteinExistence type="predicted"/>
<dbReference type="PANTHER" id="PTHR43798">
    <property type="entry name" value="MONOACYLGLYCEROL LIPASE"/>
    <property type="match status" value="1"/>
</dbReference>